<proteinExistence type="inferred from homology"/>
<evidence type="ECO:0000256" key="3">
    <source>
        <dbReference type="ARBA" id="ARBA00022523"/>
    </source>
</evidence>
<dbReference type="GO" id="GO:0005179">
    <property type="term" value="F:hormone activity"/>
    <property type="evidence" value="ECO:0007669"/>
    <property type="project" value="UniProtKB-KW"/>
</dbReference>
<evidence type="ECO:0000256" key="4">
    <source>
        <dbReference type="ARBA" id="ARBA00022525"/>
    </source>
</evidence>
<dbReference type="GO" id="GO:2000280">
    <property type="term" value="P:regulation of root development"/>
    <property type="evidence" value="ECO:0007669"/>
    <property type="project" value="TreeGrafter"/>
</dbReference>
<evidence type="ECO:0000256" key="6">
    <source>
        <dbReference type="ARBA" id="ARBA00022729"/>
    </source>
</evidence>
<protein>
    <submittedName>
        <fullName evidence="10">Uncharacterized protein</fullName>
    </submittedName>
</protein>
<evidence type="ECO:0000256" key="1">
    <source>
        <dbReference type="ARBA" id="ARBA00004271"/>
    </source>
</evidence>
<keyword evidence="4" id="KW-0964">Secreted</keyword>
<evidence type="ECO:0000256" key="8">
    <source>
        <dbReference type="SAM" id="MobiDB-lite"/>
    </source>
</evidence>
<evidence type="ECO:0000256" key="2">
    <source>
        <dbReference type="ARBA" id="ARBA00008963"/>
    </source>
</evidence>
<accession>A0AAV0R924</accession>
<gene>
    <name evidence="10" type="ORF">LITE_LOCUS46942</name>
</gene>
<evidence type="ECO:0000256" key="9">
    <source>
        <dbReference type="SAM" id="SignalP"/>
    </source>
</evidence>
<dbReference type="GO" id="GO:0048364">
    <property type="term" value="P:root development"/>
    <property type="evidence" value="ECO:0007669"/>
    <property type="project" value="InterPro"/>
</dbReference>
<feature type="chain" id="PRO_5043583770" evidence="9">
    <location>
        <begin position="26"/>
        <end position="90"/>
    </location>
</feature>
<dbReference type="PANTHER" id="PTHR33348:SF7">
    <property type="entry name" value="PRECURSOR OF CEP11-RELATED"/>
    <property type="match status" value="1"/>
</dbReference>
<feature type="signal peptide" evidence="9">
    <location>
        <begin position="1"/>
        <end position="25"/>
    </location>
</feature>
<dbReference type="Proteomes" id="UP001154282">
    <property type="component" value="Unassembled WGS sequence"/>
</dbReference>
<dbReference type="InterPro" id="IPR033250">
    <property type="entry name" value="CEP"/>
</dbReference>
<dbReference type="AlphaFoldDB" id="A0AAV0R924"/>
<sequence length="90" mass="9543">MAINRETSVLSVLVIFLMIISRDHTSMCVQGRHLRPPTVSDPSTKVSSELLGGKVAAAGGGVGRKMDYNVDDFRPTTPGHSPGVGHSINN</sequence>
<evidence type="ECO:0000256" key="7">
    <source>
        <dbReference type="ARBA" id="ARBA00023278"/>
    </source>
</evidence>
<comment type="caution">
    <text evidence="10">The sequence shown here is derived from an EMBL/GenBank/DDBJ whole genome shotgun (WGS) entry which is preliminary data.</text>
</comment>
<comment type="subcellular location">
    <subcellularLocation>
        <location evidence="1">Secreted</location>
        <location evidence="1">Extracellular space</location>
        <location evidence="1">Apoplast</location>
    </subcellularLocation>
</comment>
<dbReference type="GO" id="GO:0006995">
    <property type="term" value="P:cellular response to nitrogen starvation"/>
    <property type="evidence" value="ECO:0007669"/>
    <property type="project" value="UniProtKB-ARBA"/>
</dbReference>
<dbReference type="GO" id="GO:0048046">
    <property type="term" value="C:apoplast"/>
    <property type="evidence" value="ECO:0007669"/>
    <property type="project" value="UniProtKB-SubCell"/>
</dbReference>
<evidence type="ECO:0000313" key="10">
    <source>
        <dbReference type="EMBL" id="CAI0553711.1"/>
    </source>
</evidence>
<keyword evidence="11" id="KW-1185">Reference proteome</keyword>
<feature type="region of interest" description="Disordered" evidence="8">
    <location>
        <begin position="68"/>
        <end position="90"/>
    </location>
</feature>
<keyword evidence="5" id="KW-0372">Hormone</keyword>
<keyword evidence="7" id="KW-0379">Hydroxylation</keyword>
<dbReference type="EMBL" id="CAMGYJ010000010">
    <property type="protein sequence ID" value="CAI0553711.1"/>
    <property type="molecule type" value="Genomic_DNA"/>
</dbReference>
<organism evidence="10 11">
    <name type="scientific">Linum tenue</name>
    <dbReference type="NCBI Taxonomy" id="586396"/>
    <lineage>
        <taxon>Eukaryota</taxon>
        <taxon>Viridiplantae</taxon>
        <taxon>Streptophyta</taxon>
        <taxon>Embryophyta</taxon>
        <taxon>Tracheophyta</taxon>
        <taxon>Spermatophyta</taxon>
        <taxon>Magnoliopsida</taxon>
        <taxon>eudicotyledons</taxon>
        <taxon>Gunneridae</taxon>
        <taxon>Pentapetalae</taxon>
        <taxon>rosids</taxon>
        <taxon>fabids</taxon>
        <taxon>Malpighiales</taxon>
        <taxon>Linaceae</taxon>
        <taxon>Linum</taxon>
    </lineage>
</organism>
<keyword evidence="3" id="KW-0052">Apoplast</keyword>
<keyword evidence="6 9" id="KW-0732">Signal</keyword>
<name>A0AAV0R924_9ROSI</name>
<dbReference type="GO" id="GO:1902025">
    <property type="term" value="P:nitrate import"/>
    <property type="evidence" value="ECO:0007669"/>
    <property type="project" value="TreeGrafter"/>
</dbReference>
<comment type="similarity">
    <text evidence="2">Belongs to the C-terminally encoded plant signaling peptide (CEP) family.</text>
</comment>
<dbReference type="GO" id="GO:1901371">
    <property type="term" value="P:regulation of leaf morphogenesis"/>
    <property type="evidence" value="ECO:0007669"/>
    <property type="project" value="TreeGrafter"/>
</dbReference>
<reference evidence="10" key="1">
    <citation type="submission" date="2022-08" db="EMBL/GenBank/DDBJ databases">
        <authorList>
            <person name="Gutierrez-Valencia J."/>
        </authorList>
    </citation>
    <scope>NUCLEOTIDE SEQUENCE</scope>
</reference>
<evidence type="ECO:0000313" key="11">
    <source>
        <dbReference type="Proteomes" id="UP001154282"/>
    </source>
</evidence>
<evidence type="ECO:0000256" key="5">
    <source>
        <dbReference type="ARBA" id="ARBA00022702"/>
    </source>
</evidence>
<dbReference type="PANTHER" id="PTHR33348">
    <property type="entry name" value="PRECURSOR OF CEP5"/>
    <property type="match status" value="1"/>
</dbReference>